<evidence type="ECO:0000313" key="1">
    <source>
        <dbReference type="EMBL" id="PPQ28198.1"/>
    </source>
</evidence>
<gene>
    <name evidence="1" type="ORF">CCR94_18405</name>
</gene>
<evidence type="ECO:0000313" key="2">
    <source>
        <dbReference type="Proteomes" id="UP000239089"/>
    </source>
</evidence>
<protein>
    <submittedName>
        <fullName evidence="1">Uncharacterized protein</fullName>
    </submittedName>
</protein>
<comment type="caution">
    <text evidence="1">The sequence shown here is derived from an EMBL/GenBank/DDBJ whole genome shotgun (WGS) entry which is preliminary data.</text>
</comment>
<dbReference type="EMBL" id="NHSJ01000113">
    <property type="protein sequence ID" value="PPQ28198.1"/>
    <property type="molecule type" value="Genomic_DNA"/>
</dbReference>
<accession>A0A2S6N0S4</accession>
<name>A0A2S6N0S4_9HYPH</name>
<proteinExistence type="predicted"/>
<dbReference type="AlphaFoldDB" id="A0A2S6N0S4"/>
<keyword evidence="2" id="KW-1185">Reference proteome</keyword>
<organism evidence="1 2">
    <name type="scientific">Rhodoblastus sphagnicola</name>
    <dbReference type="NCBI Taxonomy" id="333368"/>
    <lineage>
        <taxon>Bacteria</taxon>
        <taxon>Pseudomonadati</taxon>
        <taxon>Pseudomonadota</taxon>
        <taxon>Alphaproteobacteria</taxon>
        <taxon>Hyphomicrobiales</taxon>
        <taxon>Rhodoblastaceae</taxon>
        <taxon>Rhodoblastus</taxon>
    </lineage>
</organism>
<dbReference type="Proteomes" id="UP000239089">
    <property type="component" value="Unassembled WGS sequence"/>
</dbReference>
<sequence>MMNAKITASTHGTPGEVVTIEEGQIAWIGPIEALEEAGNFDAVFCHEDDEERLIGYPRINSRQNQRTDNIGAS</sequence>
<reference evidence="1 2" key="1">
    <citation type="journal article" date="2018" name="Arch. Microbiol.">
        <title>New insights into the metabolic potential of the phototrophic purple bacterium Rhodopila globiformis DSM 161(T) from its draft genome sequence and evidence for a vanadium-dependent nitrogenase.</title>
        <authorList>
            <person name="Imhoff J.F."/>
            <person name="Rahn T."/>
            <person name="Kunzel S."/>
            <person name="Neulinger S.C."/>
        </authorList>
    </citation>
    <scope>NUCLEOTIDE SEQUENCE [LARGE SCALE GENOMIC DNA]</scope>
    <source>
        <strain evidence="1 2">DSM 16996</strain>
    </source>
</reference>